<dbReference type="Pfam" id="PF22699">
    <property type="entry name" value="GMIP-like_FCH"/>
    <property type="match status" value="1"/>
</dbReference>
<dbReference type="InterPro" id="IPR000198">
    <property type="entry name" value="RhoGAP_dom"/>
</dbReference>
<feature type="region of interest" description="Disordered" evidence="7">
    <location>
        <begin position="1297"/>
        <end position="1449"/>
    </location>
</feature>
<keyword evidence="11" id="KW-1185">Reference proteome</keyword>
<dbReference type="PROSITE" id="PS00479">
    <property type="entry name" value="ZF_DAG_PE_1"/>
    <property type="match status" value="1"/>
</dbReference>
<feature type="region of interest" description="Disordered" evidence="7">
    <location>
        <begin position="439"/>
        <end position="477"/>
    </location>
</feature>
<dbReference type="CDD" id="cd00159">
    <property type="entry name" value="RhoGAP"/>
    <property type="match status" value="1"/>
</dbReference>
<organism evidence="10 11">
    <name type="scientific">Heterodera trifolii</name>
    <dbReference type="NCBI Taxonomy" id="157864"/>
    <lineage>
        <taxon>Eukaryota</taxon>
        <taxon>Metazoa</taxon>
        <taxon>Ecdysozoa</taxon>
        <taxon>Nematoda</taxon>
        <taxon>Chromadorea</taxon>
        <taxon>Rhabditida</taxon>
        <taxon>Tylenchina</taxon>
        <taxon>Tylenchomorpha</taxon>
        <taxon>Tylenchoidea</taxon>
        <taxon>Heteroderidae</taxon>
        <taxon>Heteroderinae</taxon>
        <taxon>Heterodera</taxon>
    </lineage>
</organism>
<dbReference type="SMART" id="SM00109">
    <property type="entry name" value="C1"/>
    <property type="match status" value="1"/>
</dbReference>
<dbReference type="PANTHER" id="PTHR15228:SF25">
    <property type="entry name" value="F-BAR DOMAIN-CONTAINING PROTEIN"/>
    <property type="match status" value="1"/>
</dbReference>
<dbReference type="Pfam" id="PF00620">
    <property type="entry name" value="RhoGAP"/>
    <property type="match status" value="1"/>
</dbReference>
<dbReference type="Proteomes" id="UP001620626">
    <property type="component" value="Unassembled WGS sequence"/>
</dbReference>
<dbReference type="PROSITE" id="PS50081">
    <property type="entry name" value="ZF_DAG_PE_2"/>
    <property type="match status" value="1"/>
</dbReference>
<evidence type="ECO:0000256" key="7">
    <source>
        <dbReference type="SAM" id="MobiDB-lite"/>
    </source>
</evidence>
<dbReference type="InterPro" id="IPR002219">
    <property type="entry name" value="PKC_DAG/PE"/>
</dbReference>
<feature type="compositionally biased region" description="Low complexity" evidence="7">
    <location>
        <begin position="341"/>
        <end position="354"/>
    </location>
</feature>
<dbReference type="Gene3D" id="1.20.1270.60">
    <property type="entry name" value="Arfaptin homology (AH) domain/BAR domain"/>
    <property type="match status" value="1"/>
</dbReference>
<dbReference type="InterPro" id="IPR027267">
    <property type="entry name" value="AH/BAR_dom_sf"/>
</dbReference>
<feature type="compositionally biased region" description="Polar residues" evidence="7">
    <location>
        <begin position="1541"/>
        <end position="1551"/>
    </location>
</feature>
<evidence type="ECO:0000256" key="6">
    <source>
        <dbReference type="SAM" id="Coils"/>
    </source>
</evidence>
<feature type="region of interest" description="Disordered" evidence="7">
    <location>
        <begin position="867"/>
        <end position="914"/>
    </location>
</feature>
<name>A0ABD2KFB3_9BILA</name>
<evidence type="ECO:0000313" key="10">
    <source>
        <dbReference type="EMBL" id="KAL3101632.1"/>
    </source>
</evidence>
<feature type="compositionally biased region" description="Polar residues" evidence="7">
    <location>
        <begin position="308"/>
        <end position="327"/>
    </location>
</feature>
<feature type="region of interest" description="Disordered" evidence="7">
    <location>
        <begin position="995"/>
        <end position="1015"/>
    </location>
</feature>
<feature type="compositionally biased region" description="Low complexity" evidence="7">
    <location>
        <begin position="903"/>
        <end position="914"/>
    </location>
</feature>
<protein>
    <submittedName>
        <fullName evidence="10">Uncharacterized protein</fullName>
    </submittedName>
</protein>
<keyword evidence="1" id="KW-0343">GTPase activation</keyword>
<comment type="caution">
    <text evidence="10">The sequence shown here is derived from an EMBL/GenBank/DDBJ whole genome shotgun (WGS) entry which is preliminary data.</text>
</comment>
<dbReference type="PANTHER" id="PTHR15228">
    <property type="entry name" value="SPERMATHECAL PHYSIOLOGY VARIANT"/>
    <property type="match status" value="1"/>
</dbReference>
<gene>
    <name evidence="10" type="ORF">niasHT_021318</name>
</gene>
<dbReference type="EMBL" id="JBICBT010000771">
    <property type="protein sequence ID" value="KAL3101632.1"/>
    <property type="molecule type" value="Genomic_DNA"/>
</dbReference>
<feature type="region of interest" description="Disordered" evidence="7">
    <location>
        <begin position="937"/>
        <end position="983"/>
    </location>
</feature>
<dbReference type="SUPFAM" id="SSF57889">
    <property type="entry name" value="Cysteine-rich domain"/>
    <property type="match status" value="1"/>
</dbReference>
<feature type="compositionally biased region" description="Basic and acidic residues" evidence="7">
    <location>
        <begin position="1329"/>
        <end position="1351"/>
    </location>
</feature>
<dbReference type="PROSITE" id="PS50238">
    <property type="entry name" value="RHOGAP"/>
    <property type="match status" value="1"/>
</dbReference>
<feature type="compositionally biased region" description="Basic residues" evidence="7">
    <location>
        <begin position="873"/>
        <end position="890"/>
    </location>
</feature>
<dbReference type="GO" id="GO:0005096">
    <property type="term" value="F:GTPase activator activity"/>
    <property type="evidence" value="ECO:0007669"/>
    <property type="project" value="UniProtKB-KW"/>
</dbReference>
<evidence type="ECO:0000256" key="3">
    <source>
        <dbReference type="ARBA" id="ARBA00022771"/>
    </source>
</evidence>
<keyword evidence="4" id="KW-0862">Zinc</keyword>
<evidence type="ECO:0000256" key="1">
    <source>
        <dbReference type="ARBA" id="ARBA00022468"/>
    </source>
</evidence>
<dbReference type="InterPro" id="IPR046349">
    <property type="entry name" value="C1-like_sf"/>
</dbReference>
<evidence type="ECO:0000259" key="9">
    <source>
        <dbReference type="PROSITE" id="PS50238"/>
    </source>
</evidence>
<feature type="region of interest" description="Disordered" evidence="7">
    <location>
        <begin position="232"/>
        <end position="359"/>
    </location>
</feature>
<dbReference type="SUPFAM" id="SSF48350">
    <property type="entry name" value="GTPase activation domain, GAP"/>
    <property type="match status" value="1"/>
</dbReference>
<feature type="compositionally biased region" description="Low complexity" evidence="7">
    <location>
        <begin position="1486"/>
        <end position="1504"/>
    </location>
</feature>
<evidence type="ECO:0000256" key="4">
    <source>
        <dbReference type="ARBA" id="ARBA00022833"/>
    </source>
</evidence>
<dbReference type="GO" id="GO:0008270">
    <property type="term" value="F:zinc ion binding"/>
    <property type="evidence" value="ECO:0007669"/>
    <property type="project" value="UniProtKB-KW"/>
</dbReference>
<keyword evidence="3" id="KW-0863">Zinc-finger</keyword>
<sequence>MNTTTISNNNDSNDSSRKYSNGKQQQQKYSSNNNGGGQPFACPCHHQHSHKTVGSANDSDTNFCASCSYSAGTGSGGGAELSGSSSLLSNCAPSIPSQHLGVDPAKSPLSRFDLILLRSFQAVAAPAGAAVSSSICSTTSSRQSSLVSTADQQQLLQSIEFGECCSLSCCSTSSVDDHQHQQQQQHYCCEEVQQAPPTAEDGTKNANANNDGADGDDDQLLLLSALLGSSSVLSSPASSARHGAQRWRRGTIGEQSIAEECGSGTTASAGAVDGRENEGDDDENGTDCGDEHGDDKEDKKSQPPLSALLSTDKTPTKSHFTNANAKTQQEHQQQRTPVAKTTSCSTSSSGVSSSPNINAGISGCNNSSKISRLIVRRHSAFQLPQRFTAAASVAIGKLSGASPPPPALLATATTAQMLHLYNANIGNKSAAQMITAAAGAGAVDDDDDNEEDEDGTADRPTDQSDANGSSTVPPSPALSHQLTMAAAKQQLLKHTALKSGSADKIVDDKANVHVSMQQLLAMRDDGMELAFERCKAWSKYVSQLLQIVKLRLSTEEDYVNKLRRQSEQAKALLAVGTAQTLAANVGKMPLASVFERMLDGTMQQTVHAECALGAMQQRVVLTLENRQKEHDQRRRKLKTEWAKQRKQLDACVEELRRAKQTHLNKDEHYLRAKELRQEQEFPMLGTPNNGTPSQICGAVNGGSFNSSSKDQLMIRKRVKEMEKRRKAEEEALNRKSDAENDVKRLERELEERMFRIHSLRHHTVNELSDLIRQCELTTIAATSTLLKSLADLWEAVPGQFHRLADVSRSNAPGADFLSFLQSLPSADSFSSSCWRESDEVSAAAPTDHHAHPYSNHNQLRLLNNGIGTTAANHHNHNHHHHYRHNNRHHSVNNGNSTATAPMSNNGGNASLSSSSAASSTVVPMRSAAVASSSGTVADAGAVPSSSVPSSSVCRVQQRRNALSSTDDAPPAKLMMTPSQHKRKGKAAEMTARLFDMQSSSSSSTPIQPSDAARSHRLARTRQVSRCSQCGQLLIFDAVKCQCCGLLSHKKCLGSVQLWCGEKTAKRLTECGADRRMSIFGVPLSESLRTQHRKVPFILERCVAELERRGMRCKGLYRTCGVKSKVEWICVQFEQIPSSDVDIDLSDVHPMNIASVVKLYLRRLPEPLLSHELYTEWLRLDDTRAATSGAERTTLVNELRELVERLPDEAFTTLKFLVMHLNRVSWFEADNLMSVSNLAAVIAPSLMWPSNYGTHSAAISDAHRQSKAVEMLTRHAHEVFDVNFALDWRTFFDTHPNVPEPTNEHSSIGAIDRGISGTPRPEFCSDSADGDNKPRRQDAGDSRHAIVGDQRHGAGTLAAVDLSAEDIDDELVEDDDDDDENEEVDELLEDDDDDEEEEEEELIMASAADHRHRHGGQSQTSGGGSAKNGAAEGGAQMPSPAVDEKKQHHHFHSVFDKRLLVDSYSSSELECGSSAATHHQQLFRALQHPSQQQQQQQQQSNQHSNGTTNANNGGRMIGIGTINGGRPPAPPTTVPSAPQSPLLISSARSRQLSAAPRGSLPMPPGTAPQQRRVVATMANNAKNSSNNNGTPSSGISGNNKKFGERSYTTSILVSPHLRGMKEALAMDTGGGNIKKAAVQRTSPTPKLGLTQRHKSLEEMANCRLGTGTGSSNGGTKLGGKLFRALAGTGATGGGHGDSVQQKLSLAPPATITDGATNTVAAATVNDRNYNNRYHHHYLQQQQHGGNNDRNMVLSGEVTVQLKKDQHFLANEERRQQRHPSCFKSAFLGTNDNDVSYV</sequence>
<dbReference type="SMART" id="SM00324">
    <property type="entry name" value="RhoGAP"/>
    <property type="match status" value="1"/>
</dbReference>
<feature type="region of interest" description="Disordered" evidence="7">
    <location>
        <begin position="197"/>
        <end position="217"/>
    </location>
</feature>
<evidence type="ECO:0000256" key="2">
    <source>
        <dbReference type="ARBA" id="ARBA00022723"/>
    </source>
</evidence>
<feature type="compositionally biased region" description="Low complexity" evidence="7">
    <location>
        <begin position="7"/>
        <end position="33"/>
    </location>
</feature>
<feature type="domain" description="Rho-GAP" evidence="9">
    <location>
        <begin position="1081"/>
        <end position="1279"/>
    </location>
</feature>
<feature type="region of interest" description="Disordered" evidence="7">
    <location>
        <begin position="1"/>
        <end position="34"/>
    </location>
</feature>
<dbReference type="InterPro" id="IPR051025">
    <property type="entry name" value="RhoGAP"/>
</dbReference>
<feature type="coiled-coil region" evidence="6">
    <location>
        <begin position="718"/>
        <end position="755"/>
    </location>
</feature>
<keyword evidence="5 6" id="KW-0175">Coiled coil</keyword>
<feature type="compositionally biased region" description="Low complexity" evidence="7">
    <location>
        <begin position="937"/>
        <end position="952"/>
    </location>
</feature>
<dbReference type="SUPFAM" id="SSF103657">
    <property type="entry name" value="BAR/IMD domain-like"/>
    <property type="match status" value="1"/>
</dbReference>
<reference evidence="10 11" key="1">
    <citation type="submission" date="2024-10" db="EMBL/GenBank/DDBJ databases">
        <authorList>
            <person name="Kim D."/>
        </authorList>
    </citation>
    <scope>NUCLEOTIDE SEQUENCE [LARGE SCALE GENOMIC DNA]</scope>
    <source>
        <strain evidence="10">BH-2024</strain>
    </source>
</reference>
<dbReference type="GO" id="GO:0051056">
    <property type="term" value="P:regulation of small GTPase mediated signal transduction"/>
    <property type="evidence" value="ECO:0007669"/>
    <property type="project" value="UniProtKB-ARBA"/>
</dbReference>
<feature type="domain" description="Phorbol-ester/DAG-type" evidence="8">
    <location>
        <begin position="1014"/>
        <end position="1059"/>
    </location>
</feature>
<proteinExistence type="predicted"/>
<dbReference type="InterPro" id="IPR008936">
    <property type="entry name" value="Rho_GTPase_activation_prot"/>
</dbReference>
<evidence type="ECO:0000256" key="5">
    <source>
        <dbReference type="ARBA" id="ARBA00023054"/>
    </source>
</evidence>
<feature type="compositionally biased region" description="Low complexity" evidence="7">
    <location>
        <begin position="1577"/>
        <end position="1598"/>
    </location>
</feature>
<feature type="compositionally biased region" description="Acidic residues" evidence="7">
    <location>
        <begin position="1362"/>
        <end position="1401"/>
    </location>
</feature>
<keyword evidence="2" id="KW-0479">Metal-binding</keyword>
<feature type="compositionally biased region" description="Acidic residues" evidence="7">
    <location>
        <begin position="443"/>
        <end position="455"/>
    </location>
</feature>
<feature type="region of interest" description="Disordered" evidence="7">
    <location>
        <begin position="1485"/>
        <end position="1601"/>
    </location>
</feature>
<dbReference type="InterPro" id="IPR054713">
    <property type="entry name" value="GMIP/FCHO2-like_FCH"/>
</dbReference>
<evidence type="ECO:0000259" key="8">
    <source>
        <dbReference type="PROSITE" id="PS50081"/>
    </source>
</evidence>
<feature type="compositionally biased region" description="Polar residues" evidence="7">
    <location>
        <begin position="463"/>
        <end position="477"/>
    </location>
</feature>
<feature type="compositionally biased region" description="Basic and acidic residues" evidence="7">
    <location>
        <begin position="289"/>
        <end position="301"/>
    </location>
</feature>
<evidence type="ECO:0000313" key="11">
    <source>
        <dbReference type="Proteomes" id="UP001620626"/>
    </source>
</evidence>
<accession>A0ABD2KFB3</accession>
<dbReference type="Gene3D" id="1.10.555.10">
    <property type="entry name" value="Rho GTPase activation protein"/>
    <property type="match status" value="1"/>
</dbReference>